<dbReference type="OrthoDB" id="3332247at2"/>
<sequence length="423" mass="46322">MKKWLIFSILAVSSIVWWSIAAPREEIRCCVAGSITINPATAQEMDAVDRSDDFASNLESISLELPAYDDAVFLREGNVALVTAHDGKIWRVNLADNTAAPLADAPLMAWGIHEDPGSSAHVYFCSAGSYENRPPQEVAGLYRLDLDSLAIEPIVLQVPDTTINLQQPVVYADGDPKAPELQADGGGGPSRKIAVCDNLEVSEDGRRIYFSEPFYYENASADDAIDEAIALAPNGRLWRYDLDTGSVRLIAEGFHFINGVLYDPHPGKMREESVVVTQTSLFQVVRFYLNGPKSGSYEVVIDGLPGMPDGMDRDAQGRIWLAMFTERSPLLTWVHQNAWIKPLVMRLPTSLLLSQTQKTGVVVLSPDGSKPLYSAFYKGPLLSSIASAVPASDGIYLANVALNNTNRDQAKGIQRLPWPSELQ</sequence>
<dbReference type="RefSeq" id="WP_107783679.1">
    <property type="nucleotide sequence ID" value="NZ_CAJNAP010000001.1"/>
</dbReference>
<dbReference type="GO" id="GO:0016787">
    <property type="term" value="F:hydrolase activity"/>
    <property type="evidence" value="ECO:0007669"/>
    <property type="project" value="TreeGrafter"/>
</dbReference>
<proteinExistence type="predicted"/>
<feature type="domain" description="SMP-30/Gluconolactonase/LRE-like region" evidence="1">
    <location>
        <begin position="200"/>
        <end position="326"/>
    </location>
</feature>
<dbReference type="SUPFAM" id="SSF63829">
    <property type="entry name" value="Calcium-dependent phosphotriesterase"/>
    <property type="match status" value="1"/>
</dbReference>
<dbReference type="PANTHER" id="PTHR10426:SF88">
    <property type="entry name" value="ADIPOCYTE PLASMA MEMBRANE-ASSOCIATED PROTEIN HEMOMUCIN-RELATED"/>
    <property type="match status" value="1"/>
</dbReference>
<dbReference type="AlphaFoldDB" id="A0A8H8YW70"/>
<dbReference type="InterPro" id="IPR011042">
    <property type="entry name" value="6-blade_b-propeller_TolB-like"/>
</dbReference>
<dbReference type="PANTHER" id="PTHR10426">
    <property type="entry name" value="STRICTOSIDINE SYNTHASE-RELATED"/>
    <property type="match status" value="1"/>
</dbReference>
<evidence type="ECO:0000313" key="2">
    <source>
        <dbReference type="EMBL" id="CAE6485240.1"/>
    </source>
</evidence>
<protein>
    <submittedName>
        <fullName evidence="2">SMP-30/Gluconolaconase/LRE-like region-containing protein</fullName>
    </submittedName>
</protein>
<organism evidence="2 3">
    <name type="scientific">Nitrosomonas nitrosa</name>
    <dbReference type="NCBI Taxonomy" id="52442"/>
    <lineage>
        <taxon>Bacteria</taxon>
        <taxon>Pseudomonadati</taxon>
        <taxon>Pseudomonadota</taxon>
        <taxon>Betaproteobacteria</taxon>
        <taxon>Nitrosomonadales</taxon>
        <taxon>Nitrosomonadaceae</taxon>
        <taxon>Nitrosomonas</taxon>
    </lineage>
</organism>
<dbReference type="InterPro" id="IPR013658">
    <property type="entry name" value="SGL"/>
</dbReference>
<dbReference type="EMBL" id="CAJNAP010000001">
    <property type="protein sequence ID" value="CAE6485240.1"/>
    <property type="molecule type" value="Genomic_DNA"/>
</dbReference>
<accession>A0A8H8YW70</accession>
<dbReference type="Pfam" id="PF08450">
    <property type="entry name" value="SGL"/>
    <property type="match status" value="1"/>
</dbReference>
<comment type="caution">
    <text evidence="2">The sequence shown here is derived from an EMBL/GenBank/DDBJ whole genome shotgun (WGS) entry which is preliminary data.</text>
</comment>
<dbReference type="Proteomes" id="UP000601736">
    <property type="component" value="Unassembled WGS sequence"/>
</dbReference>
<evidence type="ECO:0000313" key="3">
    <source>
        <dbReference type="Proteomes" id="UP000601736"/>
    </source>
</evidence>
<evidence type="ECO:0000259" key="1">
    <source>
        <dbReference type="Pfam" id="PF08450"/>
    </source>
</evidence>
<gene>
    <name evidence="2" type="ORF">NMYAN_10263</name>
</gene>
<name>A0A8H8YW70_9PROT</name>
<dbReference type="Gene3D" id="2.120.10.30">
    <property type="entry name" value="TolB, C-terminal domain"/>
    <property type="match status" value="1"/>
</dbReference>
<reference evidence="2" key="1">
    <citation type="submission" date="2021-02" db="EMBL/GenBank/DDBJ databases">
        <authorList>
            <person name="Han P."/>
        </authorList>
    </citation>
    <scope>NUCLEOTIDE SEQUENCE</scope>
    <source>
        <strain evidence="2">Nitrosomonas nitrosa 18-3D</strain>
    </source>
</reference>